<proteinExistence type="predicted"/>
<feature type="non-terminal residue" evidence="1">
    <location>
        <position position="1"/>
    </location>
</feature>
<dbReference type="EMBL" id="JH994047">
    <property type="protein sequence ID" value="ELQ74321.1"/>
    <property type="molecule type" value="Genomic_DNA"/>
</dbReference>
<accession>L7JTE9</accession>
<dbReference type="Proteomes" id="UP000011185">
    <property type="component" value="Unassembled WGS sequence"/>
</dbReference>
<gene>
    <name evidence="1" type="ORF">THOM_2764</name>
</gene>
<dbReference type="AlphaFoldDB" id="L7JTE9"/>
<keyword evidence="2" id="KW-1185">Reference proteome</keyword>
<dbReference type="HOGENOM" id="CLU_3056297_0_0_1"/>
<dbReference type="VEuPathDB" id="MicrosporidiaDB:THOM_2764"/>
<name>L7JTE9_TRAHO</name>
<evidence type="ECO:0000313" key="2">
    <source>
        <dbReference type="Proteomes" id="UP000011185"/>
    </source>
</evidence>
<evidence type="ECO:0000313" key="1">
    <source>
        <dbReference type="EMBL" id="ELQ74321.1"/>
    </source>
</evidence>
<dbReference type="InParanoid" id="L7JTE9"/>
<sequence>VFMDNMVVSFCFVLRERFDLSLLFTIPTSHVTELTMSRLSIHRQKYNSVYFISR</sequence>
<organism evidence="1 2">
    <name type="scientific">Trachipleistophora hominis</name>
    <name type="common">Microsporidian parasite</name>
    <dbReference type="NCBI Taxonomy" id="72359"/>
    <lineage>
        <taxon>Eukaryota</taxon>
        <taxon>Fungi</taxon>
        <taxon>Fungi incertae sedis</taxon>
        <taxon>Microsporidia</taxon>
        <taxon>Pleistophoridae</taxon>
        <taxon>Trachipleistophora</taxon>
    </lineage>
</organism>
<protein>
    <submittedName>
        <fullName evidence="1">Uncharacterized protein</fullName>
    </submittedName>
</protein>
<reference evidence="1 2" key="1">
    <citation type="journal article" date="2012" name="PLoS Pathog.">
        <title>The genome of the obligate intracellular parasite Trachipleistophora hominis: new insights into microsporidian genome dynamics and reductive evolution.</title>
        <authorList>
            <person name="Heinz E."/>
            <person name="Williams T.A."/>
            <person name="Nakjang S."/>
            <person name="Noel C.J."/>
            <person name="Swan D.C."/>
            <person name="Goldberg A.V."/>
            <person name="Harris S.R."/>
            <person name="Weinmaier T."/>
            <person name="Markert S."/>
            <person name="Becher D."/>
            <person name="Bernhardt J."/>
            <person name="Dagan T."/>
            <person name="Hacker C."/>
            <person name="Lucocq J.M."/>
            <person name="Schweder T."/>
            <person name="Rattei T."/>
            <person name="Hall N."/>
            <person name="Hirt R.P."/>
            <person name="Embley T.M."/>
        </authorList>
    </citation>
    <scope>NUCLEOTIDE SEQUENCE [LARGE SCALE GENOMIC DNA]</scope>
</reference>